<accession>A0A7D7LWF0</accession>
<proteinExistence type="predicted"/>
<name>A0A7D7LWF0_9ACTN</name>
<keyword evidence="3" id="KW-1185">Reference proteome</keyword>
<evidence type="ECO:0000313" key="2">
    <source>
        <dbReference type="EMBL" id="QMT01418.1"/>
    </source>
</evidence>
<feature type="compositionally biased region" description="Low complexity" evidence="1">
    <location>
        <begin position="62"/>
        <end position="72"/>
    </location>
</feature>
<dbReference type="RefSeq" id="WP_188328370.1">
    <property type="nucleotide sequence ID" value="NZ_JACTOL010000003.1"/>
</dbReference>
<protein>
    <submittedName>
        <fullName evidence="2">Uncharacterized protein</fullName>
    </submittedName>
</protein>
<gene>
    <name evidence="2" type="ORF">H1R19_21800</name>
</gene>
<dbReference type="AlphaFoldDB" id="A0A7D7LWF0"/>
<organism evidence="2 3">
    <name type="scientific">Gordonia jinghuaiqii</name>
    <dbReference type="NCBI Taxonomy" id="2758710"/>
    <lineage>
        <taxon>Bacteria</taxon>
        <taxon>Bacillati</taxon>
        <taxon>Actinomycetota</taxon>
        <taxon>Actinomycetes</taxon>
        <taxon>Mycobacteriales</taxon>
        <taxon>Gordoniaceae</taxon>
        <taxon>Gordonia</taxon>
    </lineage>
</organism>
<feature type="region of interest" description="Disordered" evidence="1">
    <location>
        <begin position="1"/>
        <end position="72"/>
    </location>
</feature>
<feature type="compositionally biased region" description="Basic and acidic residues" evidence="1">
    <location>
        <begin position="20"/>
        <end position="36"/>
    </location>
</feature>
<dbReference type="KEGG" id="gji:H1R19_21800"/>
<evidence type="ECO:0000256" key="1">
    <source>
        <dbReference type="SAM" id="MobiDB-lite"/>
    </source>
</evidence>
<evidence type="ECO:0000313" key="3">
    <source>
        <dbReference type="Proteomes" id="UP000515663"/>
    </source>
</evidence>
<dbReference type="EMBL" id="CP059491">
    <property type="protein sequence ID" value="QMT01418.1"/>
    <property type="molecule type" value="Genomic_DNA"/>
</dbReference>
<sequence length="72" mass="7529">MSEELPMEPAETGTPDATPDDARRKVDELEERHVDEPEAAGPDSQVDPAAATSTDAEEDPESPAAGASEPPD</sequence>
<reference evidence="3" key="1">
    <citation type="submission" date="2020-07" db="EMBL/GenBank/DDBJ databases">
        <title>novel species isolated from the respiratory tract of Marmot.</title>
        <authorList>
            <person name="Zhang G."/>
        </authorList>
    </citation>
    <scope>NUCLEOTIDE SEQUENCE [LARGE SCALE GENOMIC DNA]</scope>
    <source>
        <strain evidence="3">686</strain>
    </source>
</reference>
<dbReference type="Proteomes" id="UP000515663">
    <property type="component" value="Chromosome"/>
</dbReference>